<accession>A0A2N0NY01</accession>
<dbReference type="VEuPathDB" id="FungiDB:RhiirFUN_013902"/>
<keyword evidence="1" id="KW-0175">Coiled coil</keyword>
<comment type="caution">
    <text evidence="3">The sequence shown here is derived from an EMBL/GenBank/DDBJ whole genome shotgun (WGS) entry which is preliminary data.</text>
</comment>
<feature type="region of interest" description="Disordered" evidence="2">
    <location>
        <begin position="222"/>
        <end position="244"/>
    </location>
</feature>
<evidence type="ECO:0000313" key="3">
    <source>
        <dbReference type="EMBL" id="PKB99445.1"/>
    </source>
</evidence>
<dbReference type="Proteomes" id="UP000232722">
    <property type="component" value="Unassembled WGS sequence"/>
</dbReference>
<reference evidence="3 4" key="2">
    <citation type="submission" date="2017-09" db="EMBL/GenBank/DDBJ databases">
        <title>Extensive intraspecific genome diversity in a model arbuscular mycorrhizal fungus.</title>
        <authorList>
            <person name="Chen E.C."/>
            <person name="Morin E."/>
            <person name="Beaudet D."/>
            <person name="Noel J."/>
            <person name="Ndikumana S."/>
            <person name="Charron P."/>
            <person name="St-Onge C."/>
            <person name="Giorgi J."/>
            <person name="Grigoriev I.V."/>
            <person name="Roux C."/>
            <person name="Martin F.M."/>
            <person name="Corradi N."/>
        </authorList>
    </citation>
    <scope>NUCLEOTIDE SEQUENCE [LARGE SCALE GENOMIC DNA]</scope>
    <source>
        <strain evidence="3 4">A5</strain>
    </source>
</reference>
<evidence type="ECO:0000256" key="2">
    <source>
        <dbReference type="SAM" id="MobiDB-lite"/>
    </source>
</evidence>
<name>A0A2N0NY01_9GLOM</name>
<sequence>MELTYNFTEYRYRFLKESKELSQASSKVSEFTRKRTLSGSELNRVEDTFLELIRQERRNEKTFKRSFGTLMLAAGEAAAKQRNKIRKVSQEVESMRLELKKAKSGDILVYDIPAWCKEDQIIKLKQDKAEWKSRHSINLMMDDKMYWFRWFPASMKLSEIRDRFKFVAYKEIKEDLRTTLDMDILEYYKYQGWFYTKIIFIKGKKFIYAYFANQDNGSVNPDHLTENVDVGTSSSKESNEGSGSTLKYMEKDVKAIVARAIEEQIKEKEMIKENVNQSIDKRKFCSKKYKKANAKEKISSSSTVMTSVDEEEIVELVNRYRKGALPARSLEKGLGCLM</sequence>
<reference evidence="3 4" key="1">
    <citation type="submission" date="2016-04" db="EMBL/GenBank/DDBJ databases">
        <title>Genome analyses suggest a sexual origin of heterokaryosis in a supposedly ancient asexual fungus.</title>
        <authorList>
            <person name="Ropars J."/>
            <person name="Sedzielewska K."/>
            <person name="Noel J."/>
            <person name="Charron P."/>
            <person name="Farinelli L."/>
            <person name="Marton T."/>
            <person name="Kruger M."/>
            <person name="Pelin A."/>
            <person name="Brachmann A."/>
            <person name="Corradi N."/>
        </authorList>
    </citation>
    <scope>NUCLEOTIDE SEQUENCE [LARGE SCALE GENOMIC DNA]</scope>
    <source>
        <strain evidence="3 4">A5</strain>
    </source>
</reference>
<dbReference type="VEuPathDB" id="FungiDB:FUN_025096"/>
<proteinExistence type="predicted"/>
<organism evidence="3 4">
    <name type="scientific">Rhizophagus irregularis</name>
    <dbReference type="NCBI Taxonomy" id="588596"/>
    <lineage>
        <taxon>Eukaryota</taxon>
        <taxon>Fungi</taxon>
        <taxon>Fungi incertae sedis</taxon>
        <taxon>Mucoromycota</taxon>
        <taxon>Glomeromycotina</taxon>
        <taxon>Glomeromycetes</taxon>
        <taxon>Glomerales</taxon>
        <taxon>Glomeraceae</taxon>
        <taxon>Rhizophagus</taxon>
    </lineage>
</organism>
<feature type="coiled-coil region" evidence="1">
    <location>
        <begin position="78"/>
        <end position="105"/>
    </location>
</feature>
<feature type="compositionally biased region" description="Low complexity" evidence="2">
    <location>
        <begin position="231"/>
        <end position="244"/>
    </location>
</feature>
<dbReference type="AlphaFoldDB" id="A0A2N0NY01"/>
<protein>
    <submittedName>
        <fullName evidence="3">Uncharacterized protein</fullName>
    </submittedName>
</protein>
<dbReference type="EMBL" id="LLXJ01002187">
    <property type="protein sequence ID" value="PKB99445.1"/>
    <property type="molecule type" value="Genomic_DNA"/>
</dbReference>
<evidence type="ECO:0000313" key="4">
    <source>
        <dbReference type="Proteomes" id="UP000232722"/>
    </source>
</evidence>
<evidence type="ECO:0000256" key="1">
    <source>
        <dbReference type="SAM" id="Coils"/>
    </source>
</evidence>
<gene>
    <name evidence="3" type="ORF">RhiirA5_429680</name>
</gene>
<dbReference type="VEuPathDB" id="FungiDB:RhiirA1_540328"/>
<dbReference type="VEuPathDB" id="FungiDB:FUN_015835"/>
<dbReference type="VEuPathDB" id="FungiDB:RhiirFUN_013903"/>